<dbReference type="EMBL" id="QJSQ01000018">
    <property type="protein sequence ID" value="PYE19807.1"/>
    <property type="molecule type" value="Genomic_DNA"/>
</dbReference>
<protein>
    <submittedName>
        <fullName evidence="1">Uncharacterized protein</fullName>
    </submittedName>
</protein>
<sequence>MGLPILQRIAVIVSLTGIRLLVTGLAAASAREAVAHRASNPVVRITLPGRYLPDVY</sequence>
<evidence type="ECO:0000313" key="1">
    <source>
        <dbReference type="EMBL" id="PYE19807.1"/>
    </source>
</evidence>
<reference evidence="1 2" key="1">
    <citation type="submission" date="2018-06" db="EMBL/GenBank/DDBJ databases">
        <title>Genomic Encyclopedia of Type Strains, Phase IV (KMG-V): Genome sequencing to study the core and pangenomes of soil and plant-associated prokaryotes.</title>
        <authorList>
            <person name="Whitman W."/>
        </authorList>
    </citation>
    <scope>NUCLEOTIDE SEQUENCE [LARGE SCALE GENOMIC DNA]</scope>
    <source>
        <strain evidence="1 2">SRCL-318</strain>
    </source>
</reference>
<dbReference type="AlphaFoldDB" id="A0A2V4TXX0"/>
<proteinExistence type="predicted"/>
<evidence type="ECO:0000313" key="2">
    <source>
        <dbReference type="Proteomes" id="UP000247772"/>
    </source>
</evidence>
<comment type="caution">
    <text evidence="1">The sequence shown here is derived from an EMBL/GenBank/DDBJ whole genome shotgun (WGS) entry which is preliminary data.</text>
</comment>
<dbReference type="Proteomes" id="UP000247772">
    <property type="component" value="Unassembled WGS sequence"/>
</dbReference>
<accession>A0A2V4TXX0</accession>
<organism evidence="1 2">
    <name type="scientific">Paraburkholderia silvatlantica</name>
    <dbReference type="NCBI Taxonomy" id="321895"/>
    <lineage>
        <taxon>Bacteria</taxon>
        <taxon>Pseudomonadati</taxon>
        <taxon>Pseudomonadota</taxon>
        <taxon>Betaproteobacteria</taxon>
        <taxon>Burkholderiales</taxon>
        <taxon>Burkholderiaceae</taxon>
        <taxon>Paraburkholderia</taxon>
    </lineage>
</organism>
<name>A0A2V4TXX0_9BURK</name>
<gene>
    <name evidence="1" type="ORF">C7410_118103</name>
</gene>